<proteinExistence type="predicted"/>
<gene>
    <name evidence="2" type="ORF">CYCCA115_LOCUS23408</name>
</gene>
<name>A0AAD2PY62_9STRA</name>
<feature type="domain" description="Spore protein YkvP/CgeB glycosyl transferase-like" evidence="1">
    <location>
        <begin position="5"/>
        <end position="92"/>
    </location>
</feature>
<dbReference type="AlphaFoldDB" id="A0AAD2PY62"/>
<dbReference type="Proteomes" id="UP001295423">
    <property type="component" value="Unassembled WGS sequence"/>
</dbReference>
<dbReference type="Pfam" id="PF13524">
    <property type="entry name" value="Glyco_trans_1_2"/>
    <property type="match status" value="1"/>
</dbReference>
<organism evidence="2 3">
    <name type="scientific">Cylindrotheca closterium</name>
    <dbReference type="NCBI Taxonomy" id="2856"/>
    <lineage>
        <taxon>Eukaryota</taxon>
        <taxon>Sar</taxon>
        <taxon>Stramenopiles</taxon>
        <taxon>Ochrophyta</taxon>
        <taxon>Bacillariophyta</taxon>
        <taxon>Bacillariophyceae</taxon>
        <taxon>Bacillariophycidae</taxon>
        <taxon>Bacillariales</taxon>
        <taxon>Bacillariaceae</taxon>
        <taxon>Cylindrotheca</taxon>
    </lineage>
</organism>
<keyword evidence="3" id="KW-1185">Reference proteome</keyword>
<reference evidence="2" key="1">
    <citation type="submission" date="2023-08" db="EMBL/GenBank/DDBJ databases">
        <authorList>
            <person name="Audoor S."/>
            <person name="Bilcke G."/>
        </authorList>
    </citation>
    <scope>NUCLEOTIDE SEQUENCE</scope>
</reference>
<dbReference type="InterPro" id="IPR055259">
    <property type="entry name" value="YkvP/CgeB_Glyco_trans-like"/>
</dbReference>
<comment type="caution">
    <text evidence="2">The sequence shown here is derived from an EMBL/GenBank/DDBJ whole genome shotgun (WGS) entry which is preliminary data.</text>
</comment>
<accession>A0AAD2PY62</accession>
<protein>
    <recommendedName>
        <fullName evidence="1">Spore protein YkvP/CgeB glycosyl transferase-like domain-containing protein</fullName>
    </recommendedName>
</protein>
<sequence length="110" mass="12738">MLTTKIVVVTQRDEWEGHYRLYEALLSGAMVMSDQMLILSRLGLLENGTSVIEFDSETSLISLAQYYLDHNSERQAIAARGRQIAMSRHRSSCNIWNMLFFLISEYIQIF</sequence>
<dbReference type="EMBL" id="CAKOGP040002406">
    <property type="protein sequence ID" value="CAJ1968801.1"/>
    <property type="molecule type" value="Genomic_DNA"/>
</dbReference>
<evidence type="ECO:0000313" key="2">
    <source>
        <dbReference type="EMBL" id="CAJ1968801.1"/>
    </source>
</evidence>
<evidence type="ECO:0000313" key="3">
    <source>
        <dbReference type="Proteomes" id="UP001295423"/>
    </source>
</evidence>
<evidence type="ECO:0000259" key="1">
    <source>
        <dbReference type="Pfam" id="PF13524"/>
    </source>
</evidence>